<keyword evidence="3" id="KW-1003">Cell membrane</keyword>
<dbReference type="InterPro" id="IPR050510">
    <property type="entry name" value="Cation_transp_ATPase_P-type"/>
</dbReference>
<keyword evidence="3" id="KW-0472">Membrane</keyword>
<organism evidence="6 7">
    <name type="scientific">Bacillus bruguierae</name>
    <dbReference type="NCBI Taxonomy" id="3127667"/>
    <lineage>
        <taxon>Bacteria</taxon>
        <taxon>Bacillati</taxon>
        <taxon>Bacillota</taxon>
        <taxon>Bacilli</taxon>
        <taxon>Bacillales</taxon>
        <taxon>Bacillaceae</taxon>
        <taxon>Bacillus</taxon>
    </lineage>
</organism>
<evidence type="ECO:0000259" key="5">
    <source>
        <dbReference type="Pfam" id="PF00690"/>
    </source>
</evidence>
<protein>
    <submittedName>
        <fullName evidence="6">Cation-transporting P-type ATPase</fullName>
    </submittedName>
</protein>
<dbReference type="InterPro" id="IPR059000">
    <property type="entry name" value="ATPase_P-type_domA"/>
</dbReference>
<evidence type="ECO:0000313" key="6">
    <source>
        <dbReference type="EMBL" id="MEI4800871.1"/>
    </source>
</evidence>
<evidence type="ECO:0000259" key="4">
    <source>
        <dbReference type="Pfam" id="PF00122"/>
    </source>
</evidence>
<sequence>MLYVNKREGIINNINHKKTIKVQEILQKNNEMLMEVAIRDVKSVYAYFKTTRNGLSVKEAKRRIVQYGKNERYVNKKVMLTHIMMKLMEKVNLFEKEANQTNAITPKTVTVLRVANDKVNGIDTDSEMMNIPIEELVPGDVICLSAGDTVPADARIIYAKDVLVDESPLTGKEVLVEKYESCYHIEKKRFMPLKRIKDYNPLCLENLCYQGTHIISGTAKAVVVSTGNNTYVELLHQCCK</sequence>
<dbReference type="InterPro" id="IPR008250">
    <property type="entry name" value="ATPase_P-typ_transduc_dom_A_sf"/>
</dbReference>
<evidence type="ECO:0000313" key="7">
    <source>
        <dbReference type="Proteomes" id="UP001372526"/>
    </source>
</evidence>
<name>A0ABU8FG10_9BACI</name>
<dbReference type="EMBL" id="JBAWSX010000002">
    <property type="protein sequence ID" value="MEI4800871.1"/>
    <property type="molecule type" value="Genomic_DNA"/>
</dbReference>
<reference evidence="6 7" key="1">
    <citation type="submission" date="2024-01" db="EMBL/GenBank/DDBJ databases">
        <title>Seven novel Bacillus-like species.</title>
        <authorList>
            <person name="Liu G."/>
        </authorList>
    </citation>
    <scope>NUCLEOTIDE SEQUENCE [LARGE SCALE GENOMIC DNA]</scope>
    <source>
        <strain evidence="6 7">FJAT-51639</strain>
    </source>
</reference>
<evidence type="ECO:0000256" key="2">
    <source>
        <dbReference type="ARBA" id="ARBA00005675"/>
    </source>
</evidence>
<evidence type="ECO:0000256" key="1">
    <source>
        <dbReference type="ARBA" id="ARBA00004651"/>
    </source>
</evidence>
<feature type="domain" description="Cation-transporting P-type ATPase N-terminal" evidence="5">
    <location>
        <begin position="40"/>
        <end position="86"/>
    </location>
</feature>
<comment type="subcellular location">
    <subcellularLocation>
        <location evidence="1">Cell membrane</location>
        <topology evidence="1">Multi-pass membrane protein</topology>
    </subcellularLocation>
</comment>
<gene>
    <name evidence="6" type="ORF">WAZ07_05940</name>
</gene>
<dbReference type="InterPro" id="IPR004014">
    <property type="entry name" value="ATPase_P-typ_cation-transptr_N"/>
</dbReference>
<dbReference type="Proteomes" id="UP001372526">
    <property type="component" value="Unassembled WGS sequence"/>
</dbReference>
<dbReference type="RefSeq" id="WP_336471693.1">
    <property type="nucleotide sequence ID" value="NZ_JBAWSX010000002.1"/>
</dbReference>
<proteinExistence type="inferred from homology"/>
<keyword evidence="7" id="KW-1185">Reference proteome</keyword>
<dbReference type="Gene3D" id="2.70.150.10">
    <property type="entry name" value="Calcium-transporting ATPase, cytoplasmic transduction domain A"/>
    <property type="match status" value="1"/>
</dbReference>
<dbReference type="Pfam" id="PF00122">
    <property type="entry name" value="E1-E2_ATPase"/>
    <property type="match status" value="1"/>
</dbReference>
<comment type="similarity">
    <text evidence="2">Belongs to the cation transport ATPase (P-type) (TC 3.A.3) family. Type IIA subfamily.</text>
</comment>
<dbReference type="PANTHER" id="PTHR43294">
    <property type="entry name" value="SODIUM/POTASSIUM-TRANSPORTING ATPASE SUBUNIT ALPHA"/>
    <property type="match status" value="1"/>
</dbReference>
<comment type="caution">
    <text evidence="6">The sequence shown here is derived from an EMBL/GenBank/DDBJ whole genome shotgun (WGS) entry which is preliminary data.</text>
</comment>
<dbReference type="Pfam" id="PF00690">
    <property type="entry name" value="Cation_ATPase_N"/>
    <property type="match status" value="1"/>
</dbReference>
<dbReference type="PANTHER" id="PTHR43294:SF21">
    <property type="entry name" value="CATION TRANSPORTING ATPASE"/>
    <property type="match status" value="1"/>
</dbReference>
<evidence type="ECO:0000256" key="3">
    <source>
        <dbReference type="ARBA" id="ARBA00022475"/>
    </source>
</evidence>
<feature type="domain" description="P-type ATPase A" evidence="4">
    <location>
        <begin position="117"/>
        <end position="233"/>
    </location>
</feature>
<accession>A0ABU8FG10</accession>
<dbReference type="SUPFAM" id="SSF81653">
    <property type="entry name" value="Calcium ATPase, transduction domain A"/>
    <property type="match status" value="1"/>
</dbReference>